<organism evidence="2">
    <name type="scientific">hydrothermal vent metagenome</name>
    <dbReference type="NCBI Taxonomy" id="652676"/>
    <lineage>
        <taxon>unclassified sequences</taxon>
        <taxon>metagenomes</taxon>
        <taxon>ecological metagenomes</taxon>
    </lineage>
</organism>
<dbReference type="Gene3D" id="2.40.160.20">
    <property type="match status" value="1"/>
</dbReference>
<sequence length="383" mass="41131">MKPMEYNYFLITILAMFMVSNVATAAVPVFGTNSESQYARDFSPPQGKAVIYIYQRKEDGRGVSPSIKLNNYVIGRLVPGSFTVWKLSAGQVTIQVAGVKTVGYSFKTKPGAIYRFRLIVKQTSAGGRAELRFMSTSGQNDILGTRLLKNPKSVTNSTKSAPVIAAAPIAPKVTQPVKPAPPPAPKQTPKPAPEPTPEAKQTSQSDYDGDDFSEENFGLMVKTGVMTVSNTTQFIVGEDRSFDSSTSAPTALDAYYQFASGLTVGGEYMQYTANFTSVGLSDTHEVDVTLLMATLKQYFRTDSSLQPFIGAGIGSVTTDISGPAVIGDASGLAYQLMGGIEYRFNNFGVFGEVKYINAVSKSDNEEKVDVSGIGILTGIALHF</sequence>
<accession>A0A3B1A9J7</accession>
<protein>
    <submittedName>
        <fullName evidence="2">Uncharacterized protein</fullName>
    </submittedName>
</protein>
<name>A0A3B1A9J7_9ZZZZ</name>
<gene>
    <name evidence="2" type="ORF">MNBD_GAMMA21-1040</name>
</gene>
<proteinExistence type="predicted"/>
<evidence type="ECO:0000256" key="1">
    <source>
        <dbReference type="SAM" id="MobiDB-lite"/>
    </source>
</evidence>
<dbReference type="EMBL" id="UOFR01000038">
    <property type="protein sequence ID" value="VAW96522.1"/>
    <property type="molecule type" value="Genomic_DNA"/>
</dbReference>
<reference evidence="2" key="1">
    <citation type="submission" date="2018-06" db="EMBL/GenBank/DDBJ databases">
        <authorList>
            <person name="Zhirakovskaya E."/>
        </authorList>
    </citation>
    <scope>NUCLEOTIDE SEQUENCE</scope>
</reference>
<evidence type="ECO:0000313" key="2">
    <source>
        <dbReference type="EMBL" id="VAW96522.1"/>
    </source>
</evidence>
<dbReference type="SUPFAM" id="SSF56925">
    <property type="entry name" value="OMPA-like"/>
    <property type="match status" value="1"/>
</dbReference>
<dbReference type="InterPro" id="IPR011250">
    <property type="entry name" value="OMP/PagP_B-barrel"/>
</dbReference>
<dbReference type="AlphaFoldDB" id="A0A3B1A9J7"/>
<feature type="compositionally biased region" description="Pro residues" evidence="1">
    <location>
        <begin position="178"/>
        <end position="196"/>
    </location>
</feature>
<feature type="region of interest" description="Disordered" evidence="1">
    <location>
        <begin position="172"/>
        <end position="213"/>
    </location>
</feature>